<organism evidence="1 2">
    <name type="scientific">Avena sativa</name>
    <name type="common">Oat</name>
    <dbReference type="NCBI Taxonomy" id="4498"/>
    <lineage>
        <taxon>Eukaryota</taxon>
        <taxon>Viridiplantae</taxon>
        <taxon>Streptophyta</taxon>
        <taxon>Embryophyta</taxon>
        <taxon>Tracheophyta</taxon>
        <taxon>Spermatophyta</taxon>
        <taxon>Magnoliopsida</taxon>
        <taxon>Liliopsida</taxon>
        <taxon>Poales</taxon>
        <taxon>Poaceae</taxon>
        <taxon>BOP clade</taxon>
        <taxon>Pooideae</taxon>
        <taxon>Poodae</taxon>
        <taxon>Poeae</taxon>
        <taxon>Poeae Chloroplast Group 1 (Aveneae type)</taxon>
        <taxon>Aveninae</taxon>
        <taxon>Avena</taxon>
    </lineage>
</organism>
<keyword evidence="2" id="KW-1185">Reference proteome</keyword>
<dbReference type="EnsemblPlants" id="AVESA.00010b.r2.2DG0392380.1">
    <property type="protein sequence ID" value="AVESA.00010b.r2.2DG0392380.1.CDS.1"/>
    <property type="gene ID" value="AVESA.00010b.r2.2DG0392380"/>
</dbReference>
<proteinExistence type="predicted"/>
<name>A0ACD5VAY6_AVESA</name>
<protein>
    <submittedName>
        <fullName evidence="1">Uncharacterized protein</fullName>
    </submittedName>
</protein>
<reference evidence="1" key="2">
    <citation type="submission" date="2025-09" db="UniProtKB">
        <authorList>
            <consortium name="EnsemblPlants"/>
        </authorList>
    </citation>
    <scope>IDENTIFICATION</scope>
</reference>
<evidence type="ECO:0000313" key="2">
    <source>
        <dbReference type="Proteomes" id="UP001732700"/>
    </source>
</evidence>
<accession>A0ACD5VAY6</accession>
<evidence type="ECO:0000313" key="1">
    <source>
        <dbReference type="EnsemblPlants" id="AVESA.00010b.r2.2DG0392380.1.CDS.1"/>
    </source>
</evidence>
<reference evidence="1" key="1">
    <citation type="submission" date="2021-05" db="EMBL/GenBank/DDBJ databases">
        <authorList>
            <person name="Scholz U."/>
            <person name="Mascher M."/>
            <person name="Fiebig A."/>
        </authorList>
    </citation>
    <scope>NUCLEOTIDE SEQUENCE [LARGE SCALE GENOMIC DNA]</scope>
</reference>
<sequence>MPTADEIIVVEQPEPTTPPPPRCNATTPPEPIVIPPHDRTEPPTADTEDRGAKVSWLRRLPGDIAKFLRRLPGDTAEFLRGFAVGKNYGYCLWAFIHYFFGYTLFKLVLHFFCCRGMLCCSFLAKWLKVPVAKLSLAKHKNSTQHFFSICLKQLANLWVSVLFFLLLRAILFRPYQVKPILGASIVREFELQSPAAMAMALAASPASPNLRFSLKTFVFLHNKRSIFRIGYDHLSMSVFYADEKLGPADDELPSFKQKPHRTDLLSQVIVGLLPNASSTVVETFVRDKVRERFEMVVRIHVTLTYKFWPFKELYFNIYDCPLSSPVPQIGETFVQSSQTTCKAIKI</sequence>
<dbReference type="Proteomes" id="UP001732700">
    <property type="component" value="Chromosome 2D"/>
</dbReference>